<evidence type="ECO:0000313" key="2">
    <source>
        <dbReference type="Proteomes" id="UP000006757"/>
    </source>
</evidence>
<accession>K1VZ48</accession>
<keyword evidence="2" id="KW-1185">Reference proteome</keyword>
<name>K1VZ48_TRIAC</name>
<organism evidence="1 2">
    <name type="scientific">Trichosporon asahii var. asahii (strain CBS 8904)</name>
    <name type="common">Yeast</name>
    <dbReference type="NCBI Taxonomy" id="1220162"/>
    <lineage>
        <taxon>Eukaryota</taxon>
        <taxon>Fungi</taxon>
        <taxon>Dikarya</taxon>
        <taxon>Basidiomycota</taxon>
        <taxon>Agaricomycotina</taxon>
        <taxon>Tremellomycetes</taxon>
        <taxon>Trichosporonales</taxon>
        <taxon>Trichosporonaceae</taxon>
        <taxon>Trichosporon</taxon>
    </lineage>
</organism>
<reference evidence="1 2" key="1">
    <citation type="journal article" date="2012" name="Eukaryot. Cell">
        <title>Genome sequence of the Trichosporon asahii environmental strain CBS 8904.</title>
        <authorList>
            <person name="Yang R.Y."/>
            <person name="Li H.T."/>
            <person name="Zhu H."/>
            <person name="Zhou G.P."/>
            <person name="Wang M."/>
            <person name="Wang L."/>
        </authorList>
    </citation>
    <scope>NUCLEOTIDE SEQUENCE [LARGE SCALE GENOMIC DNA]</scope>
    <source>
        <strain evidence="1 2">CBS 8904</strain>
    </source>
</reference>
<sequence length="308" mass="34446">MPTTIDASFFPHIVDLIFDLAPLDCLPLLRVCKDWKRRVDARLYHLRLTQTHAETQFPMPTTYALEGGGGDIAVFKTTLYRKCDPAPPKFVSATKVIDLHVPMFKTDIVRVLAHAGPNVTYRLHKQCNLWSTATWKPECLVLFAKDLAPGDSVAYYTQYGLRTVQGCDKLVVHVRHGGRESLGLNPSTQLKLKRLTVVVHPRHRPSNISGIPLFDPGLIIDLGVLGCTSRAPTTFVMLDESGDKGVATNQVVAGWTSDRIKQRLGYLFVTREVRAPVFMSEAEYRAQVGDEQFEIEINDGHLSRPLDP</sequence>
<evidence type="ECO:0000313" key="1">
    <source>
        <dbReference type="EMBL" id="EKD02043.1"/>
    </source>
</evidence>
<evidence type="ECO:0008006" key="3">
    <source>
        <dbReference type="Google" id="ProtNLM"/>
    </source>
</evidence>
<proteinExistence type="predicted"/>
<gene>
    <name evidence="1" type="ORF">A1Q2_03743</name>
</gene>
<dbReference type="InParanoid" id="K1VZ48"/>
<dbReference type="Proteomes" id="UP000006757">
    <property type="component" value="Unassembled WGS sequence"/>
</dbReference>
<dbReference type="HOGENOM" id="CLU_074425_0_0_1"/>
<dbReference type="AlphaFoldDB" id="K1VZ48"/>
<protein>
    <recommendedName>
        <fullName evidence="3">F-box domain-containing protein</fullName>
    </recommendedName>
</protein>
<dbReference type="EMBL" id="AMBO01000302">
    <property type="protein sequence ID" value="EKD02043.1"/>
    <property type="molecule type" value="Genomic_DNA"/>
</dbReference>
<comment type="caution">
    <text evidence="1">The sequence shown here is derived from an EMBL/GenBank/DDBJ whole genome shotgun (WGS) entry which is preliminary data.</text>
</comment>